<dbReference type="GO" id="GO:0005634">
    <property type="term" value="C:nucleus"/>
    <property type="evidence" value="ECO:0007669"/>
    <property type="project" value="UniProtKB-SubCell"/>
</dbReference>
<dbReference type="PANTHER" id="PTHR31669:SF296">
    <property type="entry name" value="PROTEIN FAR1-RELATED SEQUENCE"/>
    <property type="match status" value="1"/>
</dbReference>
<feature type="compositionally biased region" description="Polar residues" evidence="2">
    <location>
        <begin position="342"/>
        <end position="351"/>
    </location>
</feature>
<name>A0A3L6PZU3_PANMI</name>
<keyword evidence="1" id="KW-0479">Metal-binding</keyword>
<organism evidence="4 5">
    <name type="scientific">Panicum miliaceum</name>
    <name type="common">Proso millet</name>
    <name type="synonym">Broomcorn millet</name>
    <dbReference type="NCBI Taxonomy" id="4540"/>
    <lineage>
        <taxon>Eukaryota</taxon>
        <taxon>Viridiplantae</taxon>
        <taxon>Streptophyta</taxon>
        <taxon>Embryophyta</taxon>
        <taxon>Tracheophyta</taxon>
        <taxon>Spermatophyta</taxon>
        <taxon>Magnoliopsida</taxon>
        <taxon>Liliopsida</taxon>
        <taxon>Poales</taxon>
        <taxon>Poaceae</taxon>
        <taxon>PACMAD clade</taxon>
        <taxon>Panicoideae</taxon>
        <taxon>Panicodae</taxon>
        <taxon>Paniceae</taxon>
        <taxon>Panicinae</taxon>
        <taxon>Panicum</taxon>
        <taxon>Panicum sect. Panicum</taxon>
    </lineage>
</organism>
<evidence type="ECO:0000256" key="2">
    <source>
        <dbReference type="SAM" id="MobiDB-lite"/>
    </source>
</evidence>
<gene>
    <name evidence="4" type="ORF">C2845_PM17G07360</name>
</gene>
<accession>A0A3L6PZU3</accession>
<dbReference type="InterPro" id="IPR018289">
    <property type="entry name" value="MULE_transposase_dom"/>
</dbReference>
<dbReference type="GO" id="GO:0006355">
    <property type="term" value="P:regulation of DNA-templated transcription"/>
    <property type="evidence" value="ECO:0007669"/>
    <property type="project" value="UniProtKB-UniRule"/>
</dbReference>
<comment type="caution">
    <text evidence="4">The sequence shown here is derived from an EMBL/GenBank/DDBJ whole genome shotgun (WGS) entry which is preliminary data.</text>
</comment>
<protein>
    <recommendedName>
        <fullName evidence="1">Protein FAR1-RELATED SEQUENCE</fullName>
    </recommendedName>
</protein>
<dbReference type="InterPro" id="IPR031052">
    <property type="entry name" value="FHY3/FAR1"/>
</dbReference>
<reference evidence="5" key="1">
    <citation type="journal article" date="2019" name="Nat. Commun.">
        <title>The genome of broomcorn millet.</title>
        <authorList>
            <person name="Zou C."/>
            <person name="Miki D."/>
            <person name="Li D."/>
            <person name="Tang Q."/>
            <person name="Xiao L."/>
            <person name="Rajput S."/>
            <person name="Deng P."/>
            <person name="Jia W."/>
            <person name="Huang R."/>
            <person name="Zhang M."/>
            <person name="Sun Y."/>
            <person name="Hu J."/>
            <person name="Fu X."/>
            <person name="Schnable P.S."/>
            <person name="Li F."/>
            <person name="Zhang H."/>
            <person name="Feng B."/>
            <person name="Zhu X."/>
            <person name="Liu R."/>
            <person name="Schnable J.C."/>
            <person name="Zhu J.-K."/>
            <person name="Zhang H."/>
        </authorList>
    </citation>
    <scope>NUCLEOTIDE SEQUENCE [LARGE SCALE GENOMIC DNA]</scope>
</reference>
<dbReference type="EMBL" id="PQIB02000014">
    <property type="protein sequence ID" value="RLM69227.1"/>
    <property type="molecule type" value="Genomic_DNA"/>
</dbReference>
<feature type="region of interest" description="Disordered" evidence="2">
    <location>
        <begin position="396"/>
        <end position="438"/>
    </location>
</feature>
<feature type="domain" description="MULE transposase" evidence="3">
    <location>
        <begin position="51"/>
        <end position="143"/>
    </location>
</feature>
<keyword evidence="5" id="KW-1185">Reference proteome</keyword>
<evidence type="ECO:0000259" key="3">
    <source>
        <dbReference type="Pfam" id="PF10551"/>
    </source>
</evidence>
<evidence type="ECO:0000313" key="5">
    <source>
        <dbReference type="Proteomes" id="UP000275267"/>
    </source>
</evidence>
<dbReference type="AlphaFoldDB" id="A0A3L6PZU3"/>
<proteinExistence type="inferred from homology"/>
<dbReference type="Pfam" id="PF10551">
    <property type="entry name" value="MULE"/>
    <property type="match status" value="1"/>
</dbReference>
<feature type="compositionally biased region" description="Low complexity" evidence="2">
    <location>
        <begin position="408"/>
        <end position="419"/>
    </location>
</feature>
<dbReference type="PANTHER" id="PTHR31669">
    <property type="entry name" value="PROTEIN FAR1-RELATED SEQUENCE 10-RELATED"/>
    <property type="match status" value="1"/>
</dbReference>
<keyword evidence="1" id="KW-0862">Zinc</keyword>
<dbReference type="OrthoDB" id="680364at2759"/>
<sequence length="438" mass="50843">MAETLSYFEELKKNDPNFYYKIDLDANDRVRNLFWADGAARVAYKEFGDCVTFDTTYMTNRYEMPFAPFIGINNHGMSIQMGCGFMRDETIESFTWLFNKFLDAMGNVAPTTIITDQDQAMGVAIAAVFPNTVHRNCKWHIVSKVQGPLGTYLTKKPGLSSELNDCMDYGMNEAKYEARWSPIIERYTAHENKHLQFLYELRRLYIPAYYMKSFFPFLQRTARSEGFNAVLKRYINPQISILNFVQKYVKIQEKIMSAEDENEFISSEKVPSELFSGYPFEEQVCKFYTRSIYYKFQRELKQSTSYKITNVSGYTYTLTPTKGFVFGYDEAQKEAENDPENESTQPKQQQSLKTIRYADLCNEFGKIAKEASTNEKTTEIVRKHFIEIKTDVAASKTKNSKKQKIVASQDNTDQNQSSSMHVNDPLLLNQKEDKCRQE</sequence>
<evidence type="ECO:0000256" key="1">
    <source>
        <dbReference type="RuleBase" id="RU367018"/>
    </source>
</evidence>
<evidence type="ECO:0000313" key="4">
    <source>
        <dbReference type="EMBL" id="RLM69227.1"/>
    </source>
</evidence>
<comment type="subcellular location">
    <subcellularLocation>
        <location evidence="1">Nucleus</location>
    </subcellularLocation>
</comment>
<keyword evidence="1" id="KW-0863">Zinc-finger</keyword>
<comment type="similarity">
    <text evidence="1">Belongs to the FHY3/FAR1 family.</text>
</comment>
<dbReference type="Proteomes" id="UP000275267">
    <property type="component" value="Unassembled WGS sequence"/>
</dbReference>
<dbReference type="STRING" id="4540.A0A3L6PZU3"/>
<keyword evidence="1" id="KW-0539">Nucleus</keyword>
<feature type="region of interest" description="Disordered" evidence="2">
    <location>
        <begin position="332"/>
        <end position="351"/>
    </location>
</feature>
<dbReference type="GO" id="GO:0008270">
    <property type="term" value="F:zinc ion binding"/>
    <property type="evidence" value="ECO:0007669"/>
    <property type="project" value="UniProtKB-UniRule"/>
</dbReference>
<comment type="function">
    <text evidence="1">Putative transcription activator involved in regulating light control of development.</text>
</comment>